<sequence length="80" mass="9209">MFLIALIADCSGGTKVLTRNWGPQSTLYLKGKHGRRNVLEMEENFPVLGPVTWTNERLEGPQGLKSMMQQIFKKLKHYKF</sequence>
<reference evidence="1" key="1">
    <citation type="thesis" date="2020" institute="ProQuest LLC" country="789 East Eisenhower Parkway, Ann Arbor, MI, USA">
        <title>Comparative Genomics and Chromosome Evolution.</title>
        <authorList>
            <person name="Mudd A.B."/>
        </authorList>
    </citation>
    <scope>NUCLEOTIDE SEQUENCE</scope>
    <source>
        <strain evidence="1">237g6f4</strain>
        <tissue evidence="1">Blood</tissue>
    </source>
</reference>
<evidence type="ECO:0000313" key="2">
    <source>
        <dbReference type="Proteomes" id="UP000824782"/>
    </source>
</evidence>
<accession>A0AAV7AQ88</accession>
<keyword evidence="2" id="KW-1185">Reference proteome</keyword>
<organism evidence="1 2">
    <name type="scientific">Engystomops pustulosus</name>
    <name type="common">Tungara frog</name>
    <name type="synonym">Physalaemus pustulosus</name>
    <dbReference type="NCBI Taxonomy" id="76066"/>
    <lineage>
        <taxon>Eukaryota</taxon>
        <taxon>Metazoa</taxon>
        <taxon>Chordata</taxon>
        <taxon>Craniata</taxon>
        <taxon>Vertebrata</taxon>
        <taxon>Euteleostomi</taxon>
        <taxon>Amphibia</taxon>
        <taxon>Batrachia</taxon>
        <taxon>Anura</taxon>
        <taxon>Neobatrachia</taxon>
        <taxon>Hyloidea</taxon>
        <taxon>Leptodactylidae</taxon>
        <taxon>Leiuperinae</taxon>
        <taxon>Engystomops</taxon>
    </lineage>
</organism>
<dbReference type="AlphaFoldDB" id="A0AAV7AQ88"/>
<dbReference type="Proteomes" id="UP000824782">
    <property type="component" value="Unassembled WGS sequence"/>
</dbReference>
<evidence type="ECO:0000313" key="1">
    <source>
        <dbReference type="EMBL" id="KAG8563704.1"/>
    </source>
</evidence>
<proteinExistence type="predicted"/>
<comment type="caution">
    <text evidence="1">The sequence shown here is derived from an EMBL/GenBank/DDBJ whole genome shotgun (WGS) entry which is preliminary data.</text>
</comment>
<name>A0AAV7AQ88_ENGPU</name>
<protein>
    <submittedName>
        <fullName evidence="1">Uncharacterized protein</fullName>
    </submittedName>
</protein>
<dbReference type="EMBL" id="WNYA01000007">
    <property type="protein sequence ID" value="KAG8563704.1"/>
    <property type="molecule type" value="Genomic_DNA"/>
</dbReference>
<gene>
    <name evidence="1" type="ORF">GDO81_016179</name>
</gene>